<dbReference type="AlphaFoldDB" id="A0A524RMA8"/>
<protein>
    <submittedName>
        <fullName evidence="1">Uncharacterized protein</fullName>
    </submittedName>
</protein>
<evidence type="ECO:0000313" key="2">
    <source>
        <dbReference type="Proteomes" id="UP000317990"/>
    </source>
</evidence>
<proteinExistence type="predicted"/>
<gene>
    <name evidence="1" type="ORF">ERJ67_08050</name>
</gene>
<comment type="caution">
    <text evidence="1">The sequence shown here is derived from an EMBL/GenBank/DDBJ whole genome shotgun (WGS) entry which is preliminary data.</text>
</comment>
<name>A0A524RMA8_9CHRO</name>
<dbReference type="EMBL" id="SRMO01000078">
    <property type="protein sequence ID" value="TGG91422.1"/>
    <property type="molecule type" value="Genomic_DNA"/>
</dbReference>
<evidence type="ECO:0000313" key="1">
    <source>
        <dbReference type="EMBL" id="TGG91422.1"/>
    </source>
</evidence>
<sequence length="107" mass="12104">MDQPVSEARCSLLISTYNIGLSSECCELFGSMAERLAQGRLNRVDLFFHPRQIENRLGADPLTTVSSWFNDEVWPWPGKPHAYVDRLHKQFALVVDQGLFLPLALTA</sequence>
<accession>A0A524RMA8</accession>
<organism evidence="1 2">
    <name type="scientific">Aphanocapsa feldmannii 277cV</name>
    <dbReference type="NCBI Taxonomy" id="2507553"/>
    <lineage>
        <taxon>Bacteria</taxon>
        <taxon>Bacillati</taxon>
        <taxon>Cyanobacteriota</taxon>
        <taxon>Cyanophyceae</taxon>
        <taxon>Oscillatoriophycideae</taxon>
        <taxon>Chroococcales</taxon>
        <taxon>Microcystaceae</taxon>
        <taxon>Aphanocapsa</taxon>
    </lineage>
</organism>
<reference evidence="1 2" key="1">
    <citation type="journal article" date="2019" name="mSystems">
        <title>Life at home and on the roam: Genomic adaptions reflect the dual lifestyle of an intracellular, facultative symbiont.</title>
        <authorList>
            <person name="Burgsdorf I."/>
        </authorList>
    </citation>
    <scope>NUCLEOTIDE SEQUENCE [LARGE SCALE GENOMIC DNA]</scope>
    <source>
        <strain evidence="1">277cV</strain>
    </source>
</reference>
<dbReference type="Proteomes" id="UP000317990">
    <property type="component" value="Unassembled WGS sequence"/>
</dbReference>